<comment type="caution">
    <text evidence="1">The sequence shown here is derived from an EMBL/GenBank/DDBJ whole genome shotgun (WGS) entry which is preliminary data.</text>
</comment>
<organism evidence="1 2">
    <name type="scientific">Pistacia integerrima</name>
    <dbReference type="NCBI Taxonomy" id="434235"/>
    <lineage>
        <taxon>Eukaryota</taxon>
        <taxon>Viridiplantae</taxon>
        <taxon>Streptophyta</taxon>
        <taxon>Embryophyta</taxon>
        <taxon>Tracheophyta</taxon>
        <taxon>Spermatophyta</taxon>
        <taxon>Magnoliopsida</taxon>
        <taxon>eudicotyledons</taxon>
        <taxon>Gunneridae</taxon>
        <taxon>Pentapetalae</taxon>
        <taxon>rosids</taxon>
        <taxon>malvids</taxon>
        <taxon>Sapindales</taxon>
        <taxon>Anacardiaceae</taxon>
        <taxon>Pistacia</taxon>
    </lineage>
</organism>
<evidence type="ECO:0000313" key="1">
    <source>
        <dbReference type="EMBL" id="KAJ0014001.1"/>
    </source>
</evidence>
<keyword evidence="2" id="KW-1185">Reference proteome</keyword>
<proteinExistence type="predicted"/>
<accession>A0ACC0XD98</accession>
<evidence type="ECO:0000313" key="2">
    <source>
        <dbReference type="Proteomes" id="UP001163603"/>
    </source>
</evidence>
<protein>
    <submittedName>
        <fullName evidence="1">Uncharacterized protein</fullName>
    </submittedName>
</protein>
<sequence>MKAISAKGQKPTLQTDHVLKVLGLYVYADTICGR</sequence>
<reference evidence="2" key="1">
    <citation type="journal article" date="2023" name="G3 (Bethesda)">
        <title>Genome assembly and association tests identify interacting loci associated with vigor, precocity, and sex in interspecific pistachio rootstocks.</title>
        <authorList>
            <person name="Palmer W."/>
            <person name="Jacygrad E."/>
            <person name="Sagayaradj S."/>
            <person name="Cavanaugh K."/>
            <person name="Han R."/>
            <person name="Bertier L."/>
            <person name="Beede B."/>
            <person name="Kafkas S."/>
            <person name="Golino D."/>
            <person name="Preece J."/>
            <person name="Michelmore R."/>
        </authorList>
    </citation>
    <scope>NUCLEOTIDE SEQUENCE [LARGE SCALE GENOMIC DNA]</scope>
</reference>
<dbReference type="EMBL" id="CM047748">
    <property type="protein sequence ID" value="KAJ0014001.1"/>
    <property type="molecule type" value="Genomic_DNA"/>
</dbReference>
<name>A0ACC0XD98_9ROSI</name>
<gene>
    <name evidence="1" type="ORF">Pint_21827</name>
</gene>
<dbReference type="Proteomes" id="UP001163603">
    <property type="component" value="Chromosome 13"/>
</dbReference>